<gene>
    <name evidence="1" type="ORF">LOK49_LG05G01821</name>
</gene>
<name>A0ACC0HTW8_9ERIC</name>
<sequence length="138" mass="14662">MLTGSSKTAKQASKPSSSAADPPPFKSYIPPKKNAVFQYPFGAHNVFMVNATGFQNCTPSNLAFTTGNDKIILGTSGEKWYIFGVGEHCAVGGQKLFINVFDDRPCSTSSTSGVTGNAFHLVMLLVVAIFVTVLGDCF</sequence>
<keyword evidence="2" id="KW-1185">Reference proteome</keyword>
<comment type="caution">
    <text evidence="1">The sequence shown here is derived from an EMBL/GenBank/DDBJ whole genome shotgun (WGS) entry which is preliminary data.</text>
</comment>
<protein>
    <submittedName>
        <fullName evidence="1">Uncharacterized protein</fullName>
    </submittedName>
</protein>
<accession>A0ACC0HTW8</accession>
<organism evidence="1 2">
    <name type="scientific">Camellia lanceoleosa</name>
    <dbReference type="NCBI Taxonomy" id="1840588"/>
    <lineage>
        <taxon>Eukaryota</taxon>
        <taxon>Viridiplantae</taxon>
        <taxon>Streptophyta</taxon>
        <taxon>Embryophyta</taxon>
        <taxon>Tracheophyta</taxon>
        <taxon>Spermatophyta</taxon>
        <taxon>Magnoliopsida</taxon>
        <taxon>eudicotyledons</taxon>
        <taxon>Gunneridae</taxon>
        <taxon>Pentapetalae</taxon>
        <taxon>asterids</taxon>
        <taxon>Ericales</taxon>
        <taxon>Theaceae</taxon>
        <taxon>Camellia</taxon>
    </lineage>
</organism>
<evidence type="ECO:0000313" key="1">
    <source>
        <dbReference type="EMBL" id="KAI8015930.1"/>
    </source>
</evidence>
<dbReference type="EMBL" id="CM045761">
    <property type="protein sequence ID" value="KAI8015930.1"/>
    <property type="molecule type" value="Genomic_DNA"/>
</dbReference>
<dbReference type="Proteomes" id="UP001060215">
    <property type="component" value="Chromosome 4"/>
</dbReference>
<reference evidence="1 2" key="1">
    <citation type="journal article" date="2022" name="Plant J.">
        <title>Chromosome-level genome of Camellia lanceoleosa provides a valuable resource for understanding genome evolution and self-incompatibility.</title>
        <authorList>
            <person name="Gong W."/>
            <person name="Xiao S."/>
            <person name="Wang L."/>
            <person name="Liao Z."/>
            <person name="Chang Y."/>
            <person name="Mo W."/>
            <person name="Hu G."/>
            <person name="Li W."/>
            <person name="Zhao G."/>
            <person name="Zhu H."/>
            <person name="Hu X."/>
            <person name="Ji K."/>
            <person name="Xiang X."/>
            <person name="Song Q."/>
            <person name="Yuan D."/>
            <person name="Jin S."/>
            <person name="Zhang L."/>
        </authorList>
    </citation>
    <scope>NUCLEOTIDE SEQUENCE [LARGE SCALE GENOMIC DNA]</scope>
    <source>
        <strain evidence="1">SQ_2022a</strain>
    </source>
</reference>
<evidence type="ECO:0000313" key="2">
    <source>
        <dbReference type="Proteomes" id="UP001060215"/>
    </source>
</evidence>
<proteinExistence type="predicted"/>